<keyword evidence="1" id="KW-0489">Methyltransferase</keyword>
<evidence type="ECO:0000313" key="2">
    <source>
        <dbReference type="Proteomes" id="UP001597511"/>
    </source>
</evidence>
<evidence type="ECO:0000313" key="1">
    <source>
        <dbReference type="EMBL" id="MFD2919592.1"/>
    </source>
</evidence>
<name>A0ABW6A649_9BACT</name>
<keyword evidence="1" id="KW-0808">Transferase</keyword>
<accession>A0ABW6A649</accession>
<proteinExistence type="predicted"/>
<organism evidence="1 2">
    <name type="scientific">Terrimonas rubra</name>
    <dbReference type="NCBI Taxonomy" id="1035890"/>
    <lineage>
        <taxon>Bacteria</taxon>
        <taxon>Pseudomonadati</taxon>
        <taxon>Bacteroidota</taxon>
        <taxon>Chitinophagia</taxon>
        <taxon>Chitinophagales</taxon>
        <taxon>Chitinophagaceae</taxon>
        <taxon>Terrimonas</taxon>
    </lineage>
</organism>
<dbReference type="RefSeq" id="WP_386096933.1">
    <property type="nucleotide sequence ID" value="NZ_JBHUOZ010000001.1"/>
</dbReference>
<keyword evidence="2" id="KW-1185">Reference proteome</keyword>
<dbReference type="Gene3D" id="3.40.50.150">
    <property type="entry name" value="Vaccinia Virus protein VP39"/>
    <property type="match status" value="1"/>
</dbReference>
<dbReference type="PANTHER" id="PTHR43167:SF1">
    <property type="entry name" value="PUTATIVE (AFU_ORTHOLOGUE AFUA_6G01830)-RELATED"/>
    <property type="match status" value="1"/>
</dbReference>
<comment type="caution">
    <text evidence="1">The sequence shown here is derived from an EMBL/GenBank/DDBJ whole genome shotgun (WGS) entry which is preliminary data.</text>
</comment>
<reference evidence="2" key="1">
    <citation type="journal article" date="2019" name="Int. J. Syst. Evol. Microbiol.">
        <title>The Global Catalogue of Microorganisms (GCM) 10K type strain sequencing project: providing services to taxonomists for standard genome sequencing and annotation.</title>
        <authorList>
            <consortium name="The Broad Institute Genomics Platform"/>
            <consortium name="The Broad Institute Genome Sequencing Center for Infectious Disease"/>
            <person name="Wu L."/>
            <person name="Ma J."/>
        </authorList>
    </citation>
    <scope>NUCLEOTIDE SEQUENCE [LARGE SCALE GENOMIC DNA]</scope>
    <source>
        <strain evidence="2">KCTC 23299</strain>
    </source>
</reference>
<protein>
    <submittedName>
        <fullName evidence="1">O-methyltransferase</fullName>
        <ecNumber evidence="1">2.1.1.-</ecNumber>
    </submittedName>
</protein>
<dbReference type="SUPFAM" id="SSF53335">
    <property type="entry name" value="S-adenosyl-L-methionine-dependent methyltransferases"/>
    <property type="match status" value="1"/>
</dbReference>
<dbReference type="GO" id="GO:0032259">
    <property type="term" value="P:methylation"/>
    <property type="evidence" value="ECO:0007669"/>
    <property type="project" value="UniProtKB-KW"/>
</dbReference>
<dbReference type="PANTHER" id="PTHR43167">
    <property type="entry name" value="PUTATIVE (AFU_ORTHOLOGUE AFUA_6G01830)-RELATED"/>
    <property type="match status" value="1"/>
</dbReference>
<gene>
    <name evidence="1" type="ORF">ACFS6H_07745</name>
</gene>
<dbReference type="GO" id="GO:0008168">
    <property type="term" value="F:methyltransferase activity"/>
    <property type="evidence" value="ECO:0007669"/>
    <property type="project" value="UniProtKB-KW"/>
</dbReference>
<dbReference type="Proteomes" id="UP001597511">
    <property type="component" value="Unassembled WGS sequence"/>
</dbReference>
<dbReference type="CDD" id="cd02440">
    <property type="entry name" value="AdoMet_MTases"/>
    <property type="match status" value="1"/>
</dbReference>
<dbReference type="EMBL" id="JBHUOZ010000001">
    <property type="protein sequence ID" value="MFD2919592.1"/>
    <property type="molecule type" value="Genomic_DNA"/>
</dbReference>
<dbReference type="EC" id="2.1.1.-" evidence="1"/>
<dbReference type="InterPro" id="IPR029063">
    <property type="entry name" value="SAM-dependent_MTases_sf"/>
</dbReference>
<sequence length="265" mass="30353">MYSPVKLTKKYIQYYWQANNSKGHGMHSPFVFSFITKVLNDTTAYKDYARVEAMRQALLQDHTVIEVQDFGAGSVTTNSNQRKISAIARHAAKPKKFGQLLYRMVQFYKPQTILELGTSLGITSAYLALGNPQGRLITLEGAPAIATAAQHNFTRLQLQNTEQVVGPFENTLENVLVKNAPIDFAFLDGNHRLQPTLDYFEQLLPRIHNDTILVFDDIHWSLEMEEAWRQITAHEAVRCSIDLFFVGVVLFRKEFLEKQHFAIRF</sequence>
<dbReference type="Pfam" id="PF13578">
    <property type="entry name" value="Methyltransf_24"/>
    <property type="match status" value="1"/>
</dbReference>